<evidence type="ECO:0000256" key="1">
    <source>
        <dbReference type="SAM" id="MobiDB-lite"/>
    </source>
</evidence>
<gene>
    <name evidence="2" type="ORF">LIPSTDRAFT_67561</name>
</gene>
<feature type="region of interest" description="Disordered" evidence="1">
    <location>
        <begin position="1"/>
        <end position="20"/>
    </location>
</feature>
<dbReference type="Proteomes" id="UP000094385">
    <property type="component" value="Unassembled WGS sequence"/>
</dbReference>
<feature type="region of interest" description="Disordered" evidence="1">
    <location>
        <begin position="25"/>
        <end position="62"/>
    </location>
</feature>
<keyword evidence="3" id="KW-1185">Reference proteome</keyword>
<protein>
    <submittedName>
        <fullName evidence="2">Uncharacterized protein</fullName>
    </submittedName>
</protein>
<sequence length="62" mass="6889">MRELPRTATSAVCSAAHDSHIRLERAQKRQIGQRATASTEKTHQPYPYPESGSGRAKPIRSD</sequence>
<name>A0A1E3QHP0_LIPST</name>
<reference evidence="2 3" key="1">
    <citation type="journal article" date="2016" name="Proc. Natl. Acad. Sci. U.S.A.">
        <title>Comparative genomics of biotechnologically important yeasts.</title>
        <authorList>
            <person name="Riley R."/>
            <person name="Haridas S."/>
            <person name="Wolfe K.H."/>
            <person name="Lopes M.R."/>
            <person name="Hittinger C.T."/>
            <person name="Goeker M."/>
            <person name="Salamov A.A."/>
            <person name="Wisecaver J.H."/>
            <person name="Long T.M."/>
            <person name="Calvey C.H."/>
            <person name="Aerts A.L."/>
            <person name="Barry K.W."/>
            <person name="Choi C."/>
            <person name="Clum A."/>
            <person name="Coughlan A.Y."/>
            <person name="Deshpande S."/>
            <person name="Douglass A.P."/>
            <person name="Hanson S.J."/>
            <person name="Klenk H.-P."/>
            <person name="LaButti K.M."/>
            <person name="Lapidus A."/>
            <person name="Lindquist E.A."/>
            <person name="Lipzen A.M."/>
            <person name="Meier-Kolthoff J.P."/>
            <person name="Ohm R.A."/>
            <person name="Otillar R.P."/>
            <person name="Pangilinan J.L."/>
            <person name="Peng Y."/>
            <person name="Rokas A."/>
            <person name="Rosa C.A."/>
            <person name="Scheuner C."/>
            <person name="Sibirny A.A."/>
            <person name="Slot J.C."/>
            <person name="Stielow J.B."/>
            <person name="Sun H."/>
            <person name="Kurtzman C.P."/>
            <person name="Blackwell M."/>
            <person name="Grigoriev I.V."/>
            <person name="Jeffries T.W."/>
        </authorList>
    </citation>
    <scope>NUCLEOTIDE SEQUENCE [LARGE SCALE GENOMIC DNA]</scope>
    <source>
        <strain evidence="2 3">NRRL Y-11557</strain>
    </source>
</reference>
<organism evidence="2 3">
    <name type="scientific">Lipomyces starkeyi NRRL Y-11557</name>
    <dbReference type="NCBI Taxonomy" id="675824"/>
    <lineage>
        <taxon>Eukaryota</taxon>
        <taxon>Fungi</taxon>
        <taxon>Dikarya</taxon>
        <taxon>Ascomycota</taxon>
        <taxon>Saccharomycotina</taxon>
        <taxon>Lipomycetes</taxon>
        <taxon>Lipomycetales</taxon>
        <taxon>Lipomycetaceae</taxon>
        <taxon>Lipomyces</taxon>
    </lineage>
</organism>
<accession>A0A1E3QHP0</accession>
<proteinExistence type="predicted"/>
<evidence type="ECO:0000313" key="2">
    <source>
        <dbReference type="EMBL" id="ODQ76612.1"/>
    </source>
</evidence>
<dbReference type="EMBL" id="KV454289">
    <property type="protein sequence ID" value="ODQ76612.1"/>
    <property type="molecule type" value="Genomic_DNA"/>
</dbReference>
<dbReference type="AlphaFoldDB" id="A0A1E3QHP0"/>
<evidence type="ECO:0000313" key="3">
    <source>
        <dbReference type="Proteomes" id="UP000094385"/>
    </source>
</evidence>